<dbReference type="GO" id="GO:0000139">
    <property type="term" value="C:Golgi membrane"/>
    <property type="evidence" value="ECO:0007669"/>
    <property type="project" value="TreeGrafter"/>
</dbReference>
<evidence type="ECO:0000313" key="12">
    <source>
        <dbReference type="Proteomes" id="UP000492821"/>
    </source>
</evidence>
<name>A0A7E4W1P2_PANRE</name>
<dbReference type="GO" id="GO:0047493">
    <property type="term" value="F:ceramide cholinephosphotransferase activity"/>
    <property type="evidence" value="ECO:0007669"/>
    <property type="project" value="TreeGrafter"/>
</dbReference>
<evidence type="ECO:0000256" key="10">
    <source>
        <dbReference type="SAM" id="Phobius"/>
    </source>
</evidence>
<dbReference type="GO" id="GO:0005886">
    <property type="term" value="C:plasma membrane"/>
    <property type="evidence" value="ECO:0007669"/>
    <property type="project" value="TreeGrafter"/>
</dbReference>
<sequence length="330" mass="37311">MITQPLMTASSSSDTETDGYSPCPSQMGADLPAEPHKIAIVAIFLAVAGISNWAALAYIHDIVGREPLPDFIFSLIPQQAWALRLGDLMVTFCAGSMILLFIFHKHRAVVIRRSLFIIGVLYTLRTLSMMCTHLPPGYDDNNTRCREQLNGTNINWKIYFSRLLEQTIRVGFQDIEDKMLCGDLLFSGHTLVMVVSSLIVGYYLPEKYRYLRFFPQAFSAIGMTCMIVSRTHYTIDVFFACLLTAGVFALYHAFCEIDTYRERKNSVLGNVVVFAVVQWLEENVVPGRIENKFEIPFYEKIRNCLDPTRRQRNADSNLSNSSSAAVIETV</sequence>
<feature type="domain" description="Sphingomyelin synthase-like" evidence="11">
    <location>
        <begin position="181"/>
        <end position="253"/>
    </location>
</feature>
<comment type="subcellular location">
    <subcellularLocation>
        <location evidence="1">Membrane</location>
        <topology evidence="1">Multi-pass membrane protein</topology>
    </subcellularLocation>
</comment>
<keyword evidence="8 10" id="KW-0472">Membrane</keyword>
<evidence type="ECO:0000259" key="11">
    <source>
        <dbReference type="Pfam" id="PF14360"/>
    </source>
</evidence>
<dbReference type="Pfam" id="PF14360">
    <property type="entry name" value="PAP2_C"/>
    <property type="match status" value="1"/>
</dbReference>
<dbReference type="WBParaSite" id="Pan_g6034.t3">
    <property type="protein sequence ID" value="Pan_g6034.t3"/>
    <property type="gene ID" value="Pan_g6034"/>
</dbReference>
<feature type="transmembrane region" description="Helical" evidence="10">
    <location>
        <begin position="211"/>
        <end position="229"/>
    </location>
</feature>
<dbReference type="GO" id="GO:0033188">
    <property type="term" value="F:sphingomyelin synthase activity"/>
    <property type="evidence" value="ECO:0007669"/>
    <property type="project" value="TreeGrafter"/>
</dbReference>
<dbReference type="PANTHER" id="PTHR21290">
    <property type="entry name" value="SPHINGOMYELIN SYNTHETASE"/>
    <property type="match status" value="1"/>
</dbReference>
<keyword evidence="3" id="KW-0808">Transferase</keyword>
<dbReference type="GO" id="GO:0005789">
    <property type="term" value="C:endoplasmic reticulum membrane"/>
    <property type="evidence" value="ECO:0007669"/>
    <property type="project" value="TreeGrafter"/>
</dbReference>
<dbReference type="GO" id="GO:0046513">
    <property type="term" value="P:ceramide biosynthetic process"/>
    <property type="evidence" value="ECO:0007669"/>
    <property type="project" value="TreeGrafter"/>
</dbReference>
<keyword evidence="12" id="KW-1185">Reference proteome</keyword>
<evidence type="ECO:0000256" key="8">
    <source>
        <dbReference type="ARBA" id="ARBA00023136"/>
    </source>
</evidence>
<feature type="transmembrane region" description="Helical" evidence="10">
    <location>
        <begin position="80"/>
        <end position="103"/>
    </location>
</feature>
<dbReference type="InterPro" id="IPR025749">
    <property type="entry name" value="Sphingomyelin_synth-like_dom"/>
</dbReference>
<feature type="transmembrane region" description="Helical" evidence="10">
    <location>
        <begin position="184"/>
        <end position="204"/>
    </location>
</feature>
<dbReference type="PANTHER" id="PTHR21290:SF34">
    <property type="entry name" value="PHOSPHATIDYLCHOLINE:CERAMIDE CHOLINEPHOSPHOTRANSFERASE 3-RELATED"/>
    <property type="match status" value="1"/>
</dbReference>
<comment type="similarity">
    <text evidence="2">Belongs to the sphingomyelin synthase family.</text>
</comment>
<evidence type="ECO:0000256" key="7">
    <source>
        <dbReference type="ARBA" id="ARBA00023098"/>
    </source>
</evidence>
<evidence type="ECO:0000256" key="1">
    <source>
        <dbReference type="ARBA" id="ARBA00004141"/>
    </source>
</evidence>
<reference evidence="13" key="2">
    <citation type="submission" date="2020-10" db="UniProtKB">
        <authorList>
            <consortium name="WormBaseParasite"/>
        </authorList>
    </citation>
    <scope>IDENTIFICATION</scope>
</reference>
<evidence type="ECO:0000256" key="9">
    <source>
        <dbReference type="SAM" id="MobiDB-lite"/>
    </source>
</evidence>
<dbReference type="Proteomes" id="UP000492821">
    <property type="component" value="Unassembled WGS sequence"/>
</dbReference>
<keyword evidence="6 10" id="KW-1133">Transmembrane helix</keyword>
<evidence type="ECO:0000256" key="3">
    <source>
        <dbReference type="ARBA" id="ARBA00022679"/>
    </source>
</evidence>
<keyword evidence="4 10" id="KW-0812">Transmembrane</keyword>
<protein>
    <submittedName>
        <fullName evidence="13">PAP2_C domain-containing protein</fullName>
    </submittedName>
</protein>
<dbReference type="InterPro" id="IPR045221">
    <property type="entry name" value="Sphingomyelin_synth-like"/>
</dbReference>
<evidence type="ECO:0000256" key="2">
    <source>
        <dbReference type="ARBA" id="ARBA00005441"/>
    </source>
</evidence>
<proteinExistence type="inferred from homology"/>
<dbReference type="AlphaFoldDB" id="A0A7E4W1P2"/>
<evidence type="ECO:0000256" key="6">
    <source>
        <dbReference type="ARBA" id="ARBA00022989"/>
    </source>
</evidence>
<feature type="region of interest" description="Disordered" evidence="9">
    <location>
        <begin position="1"/>
        <end position="26"/>
    </location>
</feature>
<evidence type="ECO:0000256" key="5">
    <source>
        <dbReference type="ARBA" id="ARBA00022919"/>
    </source>
</evidence>
<feature type="transmembrane region" description="Helical" evidence="10">
    <location>
        <begin position="235"/>
        <end position="254"/>
    </location>
</feature>
<organism evidence="12 13">
    <name type="scientific">Panagrellus redivivus</name>
    <name type="common">Microworm</name>
    <dbReference type="NCBI Taxonomy" id="6233"/>
    <lineage>
        <taxon>Eukaryota</taxon>
        <taxon>Metazoa</taxon>
        <taxon>Ecdysozoa</taxon>
        <taxon>Nematoda</taxon>
        <taxon>Chromadorea</taxon>
        <taxon>Rhabditida</taxon>
        <taxon>Tylenchina</taxon>
        <taxon>Panagrolaimomorpha</taxon>
        <taxon>Panagrolaimoidea</taxon>
        <taxon>Panagrolaimidae</taxon>
        <taxon>Panagrellus</taxon>
    </lineage>
</organism>
<evidence type="ECO:0000313" key="13">
    <source>
        <dbReference type="WBParaSite" id="Pan_g6034.t3"/>
    </source>
</evidence>
<feature type="compositionally biased region" description="Polar residues" evidence="9">
    <location>
        <begin position="1"/>
        <end position="14"/>
    </location>
</feature>
<dbReference type="GO" id="GO:0006686">
    <property type="term" value="P:sphingomyelin biosynthetic process"/>
    <property type="evidence" value="ECO:0007669"/>
    <property type="project" value="TreeGrafter"/>
</dbReference>
<keyword evidence="5" id="KW-0746">Sphingolipid metabolism</keyword>
<keyword evidence="7" id="KW-0443">Lipid metabolism</keyword>
<evidence type="ECO:0000256" key="4">
    <source>
        <dbReference type="ARBA" id="ARBA00022692"/>
    </source>
</evidence>
<reference evidence="12" key="1">
    <citation type="journal article" date="2013" name="Genetics">
        <title>The draft genome and transcriptome of Panagrellus redivivus are shaped by the harsh demands of a free-living lifestyle.</title>
        <authorList>
            <person name="Srinivasan J."/>
            <person name="Dillman A.R."/>
            <person name="Macchietto M.G."/>
            <person name="Heikkinen L."/>
            <person name="Lakso M."/>
            <person name="Fracchia K.M."/>
            <person name="Antoshechkin I."/>
            <person name="Mortazavi A."/>
            <person name="Wong G."/>
            <person name="Sternberg P.W."/>
        </authorList>
    </citation>
    <scope>NUCLEOTIDE SEQUENCE [LARGE SCALE GENOMIC DNA]</scope>
    <source>
        <strain evidence="12">MT8872</strain>
    </source>
</reference>
<feature type="compositionally biased region" description="Low complexity" evidence="9">
    <location>
        <begin position="314"/>
        <end position="330"/>
    </location>
</feature>
<feature type="transmembrane region" description="Helical" evidence="10">
    <location>
        <begin position="38"/>
        <end position="60"/>
    </location>
</feature>
<accession>A0A7E4W1P2</accession>
<dbReference type="CDD" id="cd01610">
    <property type="entry name" value="PAP2_like"/>
    <property type="match status" value="1"/>
</dbReference>
<feature type="transmembrane region" description="Helical" evidence="10">
    <location>
        <begin position="115"/>
        <end position="135"/>
    </location>
</feature>
<feature type="region of interest" description="Disordered" evidence="9">
    <location>
        <begin position="311"/>
        <end position="330"/>
    </location>
</feature>